<reference evidence="2 3" key="1">
    <citation type="submission" date="2020-08" db="EMBL/GenBank/DDBJ databases">
        <authorList>
            <person name="Kim C.M."/>
        </authorList>
    </citation>
    <scope>NUCLEOTIDE SEQUENCE [LARGE SCALE GENOMIC DNA]</scope>
    <source>
        <strain evidence="2 3">SR9</strain>
    </source>
</reference>
<evidence type="ECO:0000256" key="1">
    <source>
        <dbReference type="SAM" id="SignalP"/>
    </source>
</evidence>
<proteinExistence type="predicted"/>
<keyword evidence="2" id="KW-0449">Lipoprotein</keyword>
<dbReference type="Pfam" id="PF09619">
    <property type="entry name" value="YscW"/>
    <property type="match status" value="1"/>
</dbReference>
<dbReference type="RefSeq" id="WP_182834483.1">
    <property type="nucleotide sequence ID" value="NZ_JACJFN010000003.1"/>
</dbReference>
<dbReference type="Proteomes" id="UP000581189">
    <property type="component" value="Unassembled WGS sequence"/>
</dbReference>
<evidence type="ECO:0000313" key="3">
    <source>
        <dbReference type="Proteomes" id="UP000581189"/>
    </source>
</evidence>
<accession>A0A7W4DDC3</accession>
<gene>
    <name evidence="2" type="ORF">H3H45_14700</name>
</gene>
<keyword evidence="1" id="KW-0732">Signal</keyword>
<feature type="chain" id="PRO_5030893382" evidence="1">
    <location>
        <begin position="17"/>
        <end position="153"/>
    </location>
</feature>
<dbReference type="InterPro" id="IPR039366">
    <property type="entry name" value="Pilotin"/>
</dbReference>
<dbReference type="PROSITE" id="PS51257">
    <property type="entry name" value="PROKAR_LIPOPROTEIN"/>
    <property type="match status" value="1"/>
</dbReference>
<name>A0A7W4DDC3_9GAMM</name>
<dbReference type="AlphaFoldDB" id="A0A7W4DDC3"/>
<organism evidence="2 3">
    <name type="scientific">Aquipseudomonas guryensis</name>
    <dbReference type="NCBI Taxonomy" id="2759165"/>
    <lineage>
        <taxon>Bacteria</taxon>
        <taxon>Pseudomonadati</taxon>
        <taxon>Pseudomonadota</taxon>
        <taxon>Gammaproteobacteria</taxon>
        <taxon>Pseudomonadales</taxon>
        <taxon>Pseudomonadaceae</taxon>
        <taxon>Aquipseudomonas</taxon>
    </lineage>
</organism>
<keyword evidence="3" id="KW-1185">Reference proteome</keyword>
<comment type="caution">
    <text evidence="2">The sequence shown here is derived from an EMBL/GenBank/DDBJ whole genome shotgun (WGS) entry which is preliminary data.</text>
</comment>
<feature type="signal peptide" evidence="1">
    <location>
        <begin position="1"/>
        <end position="16"/>
    </location>
</feature>
<dbReference type="EMBL" id="JACJFN010000003">
    <property type="protein sequence ID" value="MBB1520500.1"/>
    <property type="molecule type" value="Genomic_DNA"/>
</dbReference>
<protein>
    <submittedName>
        <fullName evidence="2">YbaY family lipoprotein</fullName>
    </submittedName>
</protein>
<sequence>MSIRLLLPLFSTLLLAACASAPEKPTQPVAPAPAPVAVAKPAVVVEAPLPSHMRELRGSLRTPPAGSDVEMALLVIDERDRPQQLLASLTLTGNGQLLPFRLPFNPAYFPNGARVELRARISQSGRLVLRLPPQRISQAQSQSLGELPLVSAP</sequence>
<evidence type="ECO:0000313" key="2">
    <source>
        <dbReference type="EMBL" id="MBB1520500.1"/>
    </source>
</evidence>